<evidence type="ECO:0000313" key="5">
    <source>
        <dbReference type="EMBL" id="SFE20380.1"/>
    </source>
</evidence>
<dbReference type="RefSeq" id="WP_093506883.1">
    <property type="nucleotide sequence ID" value="NZ_BSSG01000011.1"/>
</dbReference>
<dbReference type="GO" id="GO:0015288">
    <property type="term" value="F:porin activity"/>
    <property type="evidence" value="ECO:0007669"/>
    <property type="project" value="TreeGrafter"/>
</dbReference>
<dbReference type="PANTHER" id="PTHR34596">
    <property type="entry name" value="CHITOPORIN"/>
    <property type="match status" value="1"/>
</dbReference>
<accession>A0A1I1YQZ5</accession>
<dbReference type="Gene3D" id="2.40.160.10">
    <property type="entry name" value="Porin"/>
    <property type="match status" value="1"/>
</dbReference>
<keyword evidence="6" id="KW-1185">Reference proteome</keyword>
<evidence type="ECO:0000256" key="2">
    <source>
        <dbReference type="ARBA" id="ARBA00022448"/>
    </source>
</evidence>
<comment type="similarity">
    <text evidence="1">Belongs to the outer membrane porin (Opr) (TC 1.B.25) family.</text>
</comment>
<feature type="chain" id="PRO_5017381800" evidence="4">
    <location>
        <begin position="25"/>
        <end position="420"/>
    </location>
</feature>
<evidence type="ECO:0000256" key="3">
    <source>
        <dbReference type="ARBA" id="ARBA00022729"/>
    </source>
</evidence>
<feature type="signal peptide" evidence="4">
    <location>
        <begin position="1"/>
        <end position="24"/>
    </location>
</feature>
<keyword evidence="2" id="KW-0813">Transport</keyword>
<reference evidence="6" key="1">
    <citation type="submission" date="2016-10" db="EMBL/GenBank/DDBJ databases">
        <authorList>
            <person name="Varghese N."/>
            <person name="Submissions S."/>
        </authorList>
    </citation>
    <scope>NUCLEOTIDE SEQUENCE [LARGE SCALE GENOMIC DNA]</scope>
    <source>
        <strain evidence="6">JCM 2783</strain>
    </source>
</reference>
<dbReference type="Pfam" id="PF03573">
    <property type="entry name" value="OprD"/>
    <property type="match status" value="1"/>
</dbReference>
<keyword evidence="3 4" id="KW-0732">Signal</keyword>
<sequence>MSKHQTTLCVFSLSVLSLPAAVQAAGEGFIDGASATLQARNYYFSRDFSDIVGANRQSKAEEWAQGFILDFKSGYTPGALGFGLDAQGLLGIKLDSSRDRVNTGLLPVRDNGQAADEYSRLGVALKAHYSQTELRVGELQPNLPVLTFSDIRLLPPSYQGASLLSREIEGLTLQGGHLRSTSLRNEAGDDKLQAMLGHVPQRQVSSDAFNYVGADYAFNDKRTTASLWYAQLEDIYNQRFVGLKHSEPLGAWTLGANLGYFDSHEDGEKLLGDIDNQAFYSLISAKHGGHTFYVGYQAMFGDNPFPRVFANVTPLGNEVPTYEFAYTDERSWQVRYDYDFAVLGLPGLTTTVRYIRGNNVDTGRGFEGKDRERDLDISYVVQSGALKGLGVRVRNVEARSNYRSDIDENRLILSYTWTLL</sequence>
<dbReference type="AlphaFoldDB" id="A0A1I1YQZ5"/>
<dbReference type="EMBL" id="FOMO01000011">
    <property type="protein sequence ID" value="SFE20380.1"/>
    <property type="molecule type" value="Genomic_DNA"/>
</dbReference>
<dbReference type="PANTHER" id="PTHR34596:SF2">
    <property type="entry name" value="CHITOPORIN"/>
    <property type="match status" value="1"/>
</dbReference>
<dbReference type="GO" id="GO:0016020">
    <property type="term" value="C:membrane"/>
    <property type="evidence" value="ECO:0007669"/>
    <property type="project" value="InterPro"/>
</dbReference>
<dbReference type="InterPro" id="IPR005318">
    <property type="entry name" value="OM_porin_bac"/>
</dbReference>
<dbReference type="InterPro" id="IPR023614">
    <property type="entry name" value="Porin_dom_sf"/>
</dbReference>
<gene>
    <name evidence="5" type="ORF">SAMN05216372_11165</name>
</gene>
<organism evidence="5 6">
    <name type="scientific">Pseudomonas straminea</name>
    <dbReference type="NCBI Taxonomy" id="47882"/>
    <lineage>
        <taxon>Bacteria</taxon>
        <taxon>Pseudomonadati</taxon>
        <taxon>Pseudomonadota</taxon>
        <taxon>Gammaproteobacteria</taxon>
        <taxon>Pseudomonadales</taxon>
        <taxon>Pseudomonadaceae</taxon>
        <taxon>Phytopseudomonas</taxon>
    </lineage>
</organism>
<dbReference type="Proteomes" id="UP000243950">
    <property type="component" value="Unassembled WGS sequence"/>
</dbReference>
<evidence type="ECO:0000313" key="6">
    <source>
        <dbReference type="Proteomes" id="UP000243950"/>
    </source>
</evidence>
<evidence type="ECO:0000256" key="4">
    <source>
        <dbReference type="SAM" id="SignalP"/>
    </source>
</evidence>
<evidence type="ECO:0000256" key="1">
    <source>
        <dbReference type="ARBA" id="ARBA00009075"/>
    </source>
</evidence>
<name>A0A1I1YQZ5_PSEOC</name>
<proteinExistence type="inferred from homology"/>
<protein>
    <submittedName>
        <fullName evidence="5">Outer membrane porin, OprD family</fullName>
    </submittedName>
</protein>